<organism evidence="1 2">
    <name type="scientific">Pseudomonas putida</name>
    <name type="common">Arthrobacter siderocapsulatus</name>
    <dbReference type="NCBI Taxonomy" id="303"/>
    <lineage>
        <taxon>Bacteria</taxon>
        <taxon>Pseudomonadati</taxon>
        <taxon>Pseudomonadota</taxon>
        <taxon>Gammaproteobacteria</taxon>
        <taxon>Pseudomonadales</taxon>
        <taxon>Pseudomonadaceae</taxon>
        <taxon>Pseudomonas</taxon>
    </lineage>
</organism>
<sequence length="93" mass="10315">MKAIATFFPQAWQSNYAVDVDPEGDCSFDITPEVESMGKDNALSIKDNSNSSDVFIYAAHAPKWIKDWNGPFYIRVEASISEYFEAKTAAIAA</sequence>
<gene>
    <name evidence="1" type="ORF">JEU22_03920</name>
</gene>
<evidence type="ECO:0000313" key="2">
    <source>
        <dbReference type="Proteomes" id="UP000637061"/>
    </source>
</evidence>
<accession>A0A8I1ECX5</accession>
<comment type="caution">
    <text evidence="1">The sequence shown here is derived from an EMBL/GenBank/DDBJ whole genome shotgun (WGS) entry which is preliminary data.</text>
</comment>
<dbReference type="RefSeq" id="WP_198746666.1">
    <property type="nucleotide sequence ID" value="NZ_JAEHTE010000002.1"/>
</dbReference>
<name>A0A8I1ECX5_PSEPU</name>
<dbReference type="Proteomes" id="UP000637061">
    <property type="component" value="Unassembled WGS sequence"/>
</dbReference>
<evidence type="ECO:0000313" key="1">
    <source>
        <dbReference type="EMBL" id="MBI6883052.1"/>
    </source>
</evidence>
<proteinExistence type="predicted"/>
<dbReference type="AlphaFoldDB" id="A0A8I1ECX5"/>
<protein>
    <submittedName>
        <fullName evidence="1">Uncharacterized protein</fullName>
    </submittedName>
</protein>
<reference evidence="1" key="1">
    <citation type="submission" date="2020-12" db="EMBL/GenBank/DDBJ databases">
        <title>Enhanced detection system for hospital associated transmission using whole genome sequencing surveillance.</title>
        <authorList>
            <person name="Harrison L.H."/>
            <person name="Van Tyne D."/>
            <person name="Marsh J.W."/>
            <person name="Griffith M.P."/>
            <person name="Snyder D.J."/>
            <person name="Cooper V.S."/>
            <person name="Mustapha M."/>
        </authorList>
    </citation>
    <scope>NUCLEOTIDE SEQUENCE</scope>
    <source>
        <strain evidence="1">PSB00042</strain>
    </source>
</reference>
<dbReference type="EMBL" id="JAEHTE010000002">
    <property type="protein sequence ID" value="MBI6883052.1"/>
    <property type="molecule type" value="Genomic_DNA"/>
</dbReference>